<organism evidence="2">
    <name type="scientific">Arundo donax</name>
    <name type="common">Giant reed</name>
    <name type="synonym">Donax arundinaceus</name>
    <dbReference type="NCBI Taxonomy" id="35708"/>
    <lineage>
        <taxon>Eukaryota</taxon>
        <taxon>Viridiplantae</taxon>
        <taxon>Streptophyta</taxon>
        <taxon>Embryophyta</taxon>
        <taxon>Tracheophyta</taxon>
        <taxon>Spermatophyta</taxon>
        <taxon>Magnoliopsida</taxon>
        <taxon>Liliopsida</taxon>
        <taxon>Poales</taxon>
        <taxon>Poaceae</taxon>
        <taxon>PACMAD clade</taxon>
        <taxon>Arundinoideae</taxon>
        <taxon>Arundineae</taxon>
        <taxon>Arundo</taxon>
    </lineage>
</organism>
<evidence type="ECO:0000256" key="1">
    <source>
        <dbReference type="SAM" id="MobiDB-lite"/>
    </source>
</evidence>
<reference evidence="2" key="1">
    <citation type="submission" date="2014-09" db="EMBL/GenBank/DDBJ databases">
        <authorList>
            <person name="Magalhaes I.L.F."/>
            <person name="Oliveira U."/>
            <person name="Santos F.R."/>
            <person name="Vidigal T.H.D.A."/>
            <person name="Brescovit A.D."/>
            <person name="Santos A.J."/>
        </authorList>
    </citation>
    <scope>NUCLEOTIDE SEQUENCE</scope>
    <source>
        <tissue evidence="2">Shoot tissue taken approximately 20 cm above the soil surface</tissue>
    </source>
</reference>
<feature type="region of interest" description="Disordered" evidence="1">
    <location>
        <begin position="32"/>
        <end position="56"/>
    </location>
</feature>
<proteinExistence type="predicted"/>
<evidence type="ECO:0000313" key="2">
    <source>
        <dbReference type="EMBL" id="JAE30890.1"/>
    </source>
</evidence>
<accession>A0A0A9H0X9</accession>
<name>A0A0A9H0X9_ARUDO</name>
<protein>
    <submittedName>
        <fullName evidence="2">Uncharacterized protein</fullName>
    </submittedName>
</protein>
<dbReference type="AlphaFoldDB" id="A0A0A9H0X9"/>
<sequence>MKGTCHCHRRRDGGCLALATTMCPYGNLVPSDSQKTDPACPKNLLKKRNPRISEEL</sequence>
<dbReference type="EMBL" id="GBRH01167006">
    <property type="protein sequence ID" value="JAE30890.1"/>
    <property type="molecule type" value="Transcribed_RNA"/>
</dbReference>
<reference evidence="2" key="2">
    <citation type="journal article" date="2015" name="Data Brief">
        <title>Shoot transcriptome of the giant reed, Arundo donax.</title>
        <authorList>
            <person name="Barrero R.A."/>
            <person name="Guerrero F.D."/>
            <person name="Moolhuijzen P."/>
            <person name="Goolsby J.A."/>
            <person name="Tidwell J."/>
            <person name="Bellgard S.E."/>
            <person name="Bellgard M.I."/>
        </authorList>
    </citation>
    <scope>NUCLEOTIDE SEQUENCE</scope>
    <source>
        <tissue evidence="2">Shoot tissue taken approximately 20 cm above the soil surface</tissue>
    </source>
</reference>